<dbReference type="Proteomes" id="UP000271981">
    <property type="component" value="Genome"/>
</dbReference>
<name>A0A0P1KNH0_9CAUD</name>
<feature type="domain" description="DUF4055" evidence="1">
    <location>
        <begin position="274"/>
        <end position="411"/>
    </location>
</feature>
<dbReference type="GeneID" id="40103089"/>
<accession>A0A0P1KNH0</accession>
<evidence type="ECO:0000313" key="3">
    <source>
        <dbReference type="Proteomes" id="UP000271981"/>
    </source>
</evidence>
<evidence type="ECO:0000259" key="1">
    <source>
        <dbReference type="Pfam" id="PF13264"/>
    </source>
</evidence>
<organism evidence="2 3">
    <name type="scientific">Acinetobacter phage Loki</name>
    <dbReference type="NCBI Taxonomy" id="1970374"/>
    <lineage>
        <taxon>Viruses</taxon>
        <taxon>Duplodnaviria</taxon>
        <taxon>Heunggongvirae</taxon>
        <taxon>Uroviricota</taxon>
        <taxon>Caudoviricetes</taxon>
        <taxon>Lokivirus</taxon>
        <taxon>Lokivirus loki</taxon>
    </lineage>
</organism>
<evidence type="ECO:0000313" key="2">
    <source>
        <dbReference type="EMBL" id="CUS06464.1"/>
    </source>
</evidence>
<keyword evidence="3" id="KW-1185">Reference proteome</keyword>
<proteinExistence type="predicted"/>
<gene>
    <name evidence="2" type="primary">LOKI_03</name>
</gene>
<dbReference type="Pfam" id="PF13264">
    <property type="entry name" value="DUF4055"/>
    <property type="match status" value="1"/>
</dbReference>
<dbReference type="OrthoDB" id="6443at10239"/>
<dbReference type="RefSeq" id="YP_009626188.1">
    <property type="nucleotide sequence ID" value="NC_042137.1"/>
</dbReference>
<reference evidence="3" key="1">
    <citation type="submission" date="2015-10" db="EMBL/GenBank/DDBJ databases">
        <authorList>
            <person name="Turner D."/>
        </authorList>
    </citation>
    <scope>NUCLEOTIDE SEQUENCE [LARGE SCALE GENOMIC DNA]</scope>
</reference>
<sequence>MANVAFIRPELSNVLPLYAAIRDCISGQDAVKKARTKYLPMPNADDDSEENTKRYAAYLARAVYYNVTGRTVNGLVSTVFAKPIDKIIPPELEILDEDATGEGLSMAQMAHKMLAFACAYSRYGVYVDYPTTEGVVTVKDLQEKRIRPTITLVAPQHVTNWRTMEIGSEVVYSLIVIAELFPYFDDGFEIKNSCQFRVYELEDDEKGDYRVKLSVWREPSPTNWDGVNVPKKKNYQKLKDEFYLQDFNGEPLRRIPFSFGGSENNDSAVDTPVMYDMAVLNLAHYRNSADYEEASFVMGQPTFWAAGLTEEWINNVMGGKVRLGSWGGVPLPQGGTMGLLQMQPNTMPFEAMAMKEKQMLAIGARLVENKTVQRTATEANQDEVSSNSILANVANNVSDVVEWAFRTALQFISSSESEIKYRLNTDFDISKYTPEQRAQVIKEWQAGALTFEEMRTVLRKSGVATEKDEDAKTKIDAERAKEIEALNTGLNNNGGGDETT</sequence>
<dbReference type="KEGG" id="vg:40103089"/>
<protein>
    <submittedName>
        <fullName evidence="2">Putative portal vertex protein</fullName>
    </submittedName>
</protein>
<dbReference type="EMBL" id="LN890663">
    <property type="protein sequence ID" value="CUS06464.1"/>
    <property type="molecule type" value="Genomic_DNA"/>
</dbReference>
<dbReference type="InterPro" id="IPR025129">
    <property type="entry name" value="DUF4055"/>
</dbReference>